<evidence type="ECO:0000259" key="2">
    <source>
        <dbReference type="PROSITE" id="PS50862"/>
    </source>
</evidence>
<evidence type="ECO:0000313" key="3">
    <source>
        <dbReference type="EMBL" id="RKP35101.1"/>
    </source>
</evidence>
<dbReference type="AlphaFoldDB" id="A0A4P9ZQU1"/>
<dbReference type="GO" id="GO:0005737">
    <property type="term" value="C:cytoplasm"/>
    <property type="evidence" value="ECO:0007669"/>
    <property type="project" value="TreeGrafter"/>
</dbReference>
<keyword evidence="4" id="KW-1185">Reference proteome</keyword>
<dbReference type="InterPro" id="IPR004154">
    <property type="entry name" value="Anticodon-bd"/>
</dbReference>
<dbReference type="Gene3D" id="3.40.50.800">
    <property type="entry name" value="Anticodon-binding domain"/>
    <property type="match status" value="1"/>
</dbReference>
<sequence>MKVLLELCKRRGFLFPSAEIHGGLRGAYDYGPLGVELKRNILSSWYRDLVYGRDDVVGTDTGILTPAPVFQASGHLSNFTDDLVDCLLTRERFRPDKAPPLRLEARTPASSTVLPLVSPDRPTAKLWEEAITTRLAPGAKVTRQGNAVFLYPLNPEVAGSVSPASDTAVDLLLEPAESGQAPVPISYHGYAEPHSNSPFLTAPRAFNLMLKSFVDPIDPIETVIQETLAQSRRASTSSTTDYRQAVDAAIGGSTVFLRPETAQGVFMNYQHIQRTTGLQPPFGIAQVGKAFRNELRVEHAIFRTLEFEQLELEYFVPPTNSTEWFSYWRQQRLRWWLAYARQADRFRLRDYEKSELAHYASGCTDVEFQFPWGWDELEGVAHRGDFDLRQHFPTAPGKASAAFPHCIESSAGLNRALLALLVDALDVVPLADGSDPSSPATAPRGGNSASTSANRNILRLHPHLAPYKAAIMPLVAKPELLGAAQELQRAFRKRRIPVRLEPQSLKIGKRYYRHDEIGTPWCITVDYDTLSDRTVTIRDRDTTEQTRVRLEDVPHIIQENLAQSPFTFTDMS</sequence>
<dbReference type="InterPro" id="IPR045864">
    <property type="entry name" value="aa-tRNA-synth_II/BPL/LPL"/>
</dbReference>
<feature type="region of interest" description="Disordered" evidence="1">
    <location>
        <begin position="433"/>
        <end position="453"/>
    </location>
</feature>
<dbReference type="GO" id="GO:0004820">
    <property type="term" value="F:glycine-tRNA ligase activity"/>
    <property type="evidence" value="ECO:0007669"/>
    <property type="project" value="TreeGrafter"/>
</dbReference>
<protein>
    <submittedName>
        <fullName evidence="3">Glycyl-tRNA synthetase</fullName>
    </submittedName>
</protein>
<dbReference type="GO" id="GO:0006426">
    <property type="term" value="P:glycyl-tRNA aminoacylation"/>
    <property type="evidence" value="ECO:0007669"/>
    <property type="project" value="TreeGrafter"/>
</dbReference>
<dbReference type="STRING" id="215637.A0A4P9ZQU1"/>
<evidence type="ECO:0000313" key="4">
    <source>
        <dbReference type="Proteomes" id="UP000268162"/>
    </source>
</evidence>
<dbReference type="Pfam" id="PF03129">
    <property type="entry name" value="HGTP_anticodon"/>
    <property type="match status" value="1"/>
</dbReference>
<dbReference type="NCBIfam" id="NF003211">
    <property type="entry name" value="PRK04173.1"/>
    <property type="match status" value="1"/>
</dbReference>
<name>A0A4P9ZQU1_9FUNG</name>
<proteinExistence type="predicted"/>
<evidence type="ECO:0000256" key="1">
    <source>
        <dbReference type="SAM" id="MobiDB-lite"/>
    </source>
</evidence>
<dbReference type="Proteomes" id="UP000268162">
    <property type="component" value="Unassembled WGS sequence"/>
</dbReference>
<organism evidence="3 4">
    <name type="scientific">Dimargaris cristalligena</name>
    <dbReference type="NCBI Taxonomy" id="215637"/>
    <lineage>
        <taxon>Eukaryota</taxon>
        <taxon>Fungi</taxon>
        <taxon>Fungi incertae sedis</taxon>
        <taxon>Zoopagomycota</taxon>
        <taxon>Kickxellomycotina</taxon>
        <taxon>Dimargaritomycetes</taxon>
        <taxon>Dimargaritales</taxon>
        <taxon>Dimargaritaceae</taxon>
        <taxon>Dimargaris</taxon>
    </lineage>
</organism>
<dbReference type="InterPro" id="IPR006195">
    <property type="entry name" value="aa-tRNA-synth_II"/>
</dbReference>
<reference evidence="4" key="1">
    <citation type="journal article" date="2018" name="Nat. Microbiol.">
        <title>Leveraging single-cell genomics to expand the fungal tree of life.</title>
        <authorList>
            <person name="Ahrendt S.R."/>
            <person name="Quandt C.A."/>
            <person name="Ciobanu D."/>
            <person name="Clum A."/>
            <person name="Salamov A."/>
            <person name="Andreopoulos B."/>
            <person name="Cheng J.F."/>
            <person name="Woyke T."/>
            <person name="Pelin A."/>
            <person name="Henrissat B."/>
            <person name="Reynolds N.K."/>
            <person name="Benny G.L."/>
            <person name="Smith M.E."/>
            <person name="James T.Y."/>
            <person name="Grigoriev I.V."/>
        </authorList>
    </citation>
    <scope>NUCLEOTIDE SEQUENCE [LARGE SCALE GENOMIC DNA]</scope>
    <source>
        <strain evidence="4">RSA 468</strain>
    </source>
</reference>
<feature type="domain" description="Aminoacyl-transfer RNA synthetases class-II family profile" evidence="2">
    <location>
        <begin position="255"/>
        <end position="429"/>
    </location>
</feature>
<dbReference type="InterPro" id="IPR027031">
    <property type="entry name" value="Gly-tRNA_synthase/POLG2"/>
</dbReference>
<dbReference type="Gene3D" id="3.30.930.10">
    <property type="entry name" value="Bira Bifunctional Protein, Domain 2"/>
    <property type="match status" value="2"/>
</dbReference>
<keyword evidence="3" id="KW-0030">Aminoacyl-tRNA synthetase</keyword>
<dbReference type="SUPFAM" id="SSF55681">
    <property type="entry name" value="Class II aaRS and biotin synthetases"/>
    <property type="match status" value="1"/>
</dbReference>
<dbReference type="EMBL" id="ML002961">
    <property type="protein sequence ID" value="RKP35101.1"/>
    <property type="molecule type" value="Genomic_DNA"/>
</dbReference>
<dbReference type="PANTHER" id="PTHR10745">
    <property type="entry name" value="GLYCYL-TRNA SYNTHETASE/DNA POLYMERASE SUBUNIT GAMMA-2"/>
    <property type="match status" value="1"/>
</dbReference>
<dbReference type="InterPro" id="IPR036621">
    <property type="entry name" value="Anticodon-bd_dom_sf"/>
</dbReference>
<accession>A0A4P9ZQU1</accession>
<dbReference type="PANTHER" id="PTHR10745:SF8">
    <property type="entry name" value="DNA POLYMERASE SUBUNIT GAMMA-2, MITOCHONDRIAL"/>
    <property type="match status" value="1"/>
</dbReference>
<dbReference type="SUPFAM" id="SSF52954">
    <property type="entry name" value="Class II aaRS ABD-related"/>
    <property type="match status" value="1"/>
</dbReference>
<dbReference type="PRINTS" id="PR01043">
    <property type="entry name" value="TRNASYNTHGLY"/>
</dbReference>
<dbReference type="OrthoDB" id="57698at2759"/>
<gene>
    <name evidence="3" type="ORF">BJ085DRAFT_14968</name>
</gene>
<dbReference type="PROSITE" id="PS50862">
    <property type="entry name" value="AA_TRNA_LIGASE_II"/>
    <property type="match status" value="1"/>
</dbReference>
<keyword evidence="3" id="KW-0436">Ligase</keyword>